<keyword evidence="1" id="KW-1185">Reference proteome</keyword>
<organism evidence="1 2">
    <name type="scientific">Heterorhabditis bacteriophora</name>
    <name type="common">Entomopathogenic nematode worm</name>
    <dbReference type="NCBI Taxonomy" id="37862"/>
    <lineage>
        <taxon>Eukaryota</taxon>
        <taxon>Metazoa</taxon>
        <taxon>Ecdysozoa</taxon>
        <taxon>Nematoda</taxon>
        <taxon>Chromadorea</taxon>
        <taxon>Rhabditida</taxon>
        <taxon>Rhabditina</taxon>
        <taxon>Rhabditomorpha</taxon>
        <taxon>Strongyloidea</taxon>
        <taxon>Heterorhabditidae</taxon>
        <taxon>Heterorhabditis</taxon>
    </lineage>
</organism>
<accession>A0A1I7WIA3</accession>
<proteinExistence type="predicted"/>
<evidence type="ECO:0000313" key="1">
    <source>
        <dbReference type="Proteomes" id="UP000095283"/>
    </source>
</evidence>
<dbReference type="Proteomes" id="UP000095283">
    <property type="component" value="Unplaced"/>
</dbReference>
<sequence>MSISSASMLCFAAWPSEWELLYFKDIALNINLKEERKCDSSKIFNKHSISDHF</sequence>
<name>A0A1I7WIA3_HETBA</name>
<dbReference type="WBParaSite" id="Hba_04739">
    <property type="protein sequence ID" value="Hba_04739"/>
    <property type="gene ID" value="Hba_04739"/>
</dbReference>
<evidence type="ECO:0000313" key="2">
    <source>
        <dbReference type="WBParaSite" id="Hba_04739"/>
    </source>
</evidence>
<reference evidence="2" key="1">
    <citation type="submission" date="2016-11" db="UniProtKB">
        <authorList>
            <consortium name="WormBaseParasite"/>
        </authorList>
    </citation>
    <scope>IDENTIFICATION</scope>
</reference>
<dbReference type="AlphaFoldDB" id="A0A1I7WIA3"/>
<protein>
    <submittedName>
        <fullName evidence="2">Uncharacterized protein</fullName>
    </submittedName>
</protein>